<protein>
    <submittedName>
        <fullName evidence="1">Uncharacterized protein</fullName>
    </submittedName>
</protein>
<dbReference type="OrthoDB" id="3177611at2759"/>
<evidence type="ECO:0000313" key="1">
    <source>
        <dbReference type="EMBL" id="KAF9516528.1"/>
    </source>
</evidence>
<gene>
    <name evidence="1" type="ORF">BS47DRAFT_652047</name>
</gene>
<evidence type="ECO:0000313" key="2">
    <source>
        <dbReference type="Proteomes" id="UP000886523"/>
    </source>
</evidence>
<comment type="caution">
    <text evidence="1">The sequence shown here is derived from an EMBL/GenBank/DDBJ whole genome shotgun (WGS) entry which is preliminary data.</text>
</comment>
<proteinExistence type="predicted"/>
<reference evidence="1" key="1">
    <citation type="journal article" date="2020" name="Nat. Commun.">
        <title>Large-scale genome sequencing of mycorrhizal fungi provides insights into the early evolution of symbiotic traits.</title>
        <authorList>
            <person name="Miyauchi S."/>
            <person name="Kiss E."/>
            <person name="Kuo A."/>
            <person name="Drula E."/>
            <person name="Kohler A."/>
            <person name="Sanchez-Garcia M."/>
            <person name="Morin E."/>
            <person name="Andreopoulos B."/>
            <person name="Barry K.W."/>
            <person name="Bonito G."/>
            <person name="Buee M."/>
            <person name="Carver A."/>
            <person name="Chen C."/>
            <person name="Cichocki N."/>
            <person name="Clum A."/>
            <person name="Culley D."/>
            <person name="Crous P.W."/>
            <person name="Fauchery L."/>
            <person name="Girlanda M."/>
            <person name="Hayes R.D."/>
            <person name="Keri Z."/>
            <person name="LaButti K."/>
            <person name="Lipzen A."/>
            <person name="Lombard V."/>
            <person name="Magnuson J."/>
            <person name="Maillard F."/>
            <person name="Murat C."/>
            <person name="Nolan M."/>
            <person name="Ohm R.A."/>
            <person name="Pangilinan J."/>
            <person name="Pereira M.F."/>
            <person name="Perotto S."/>
            <person name="Peter M."/>
            <person name="Pfister S."/>
            <person name="Riley R."/>
            <person name="Sitrit Y."/>
            <person name="Stielow J.B."/>
            <person name="Szollosi G."/>
            <person name="Zifcakova L."/>
            <person name="Stursova M."/>
            <person name="Spatafora J.W."/>
            <person name="Tedersoo L."/>
            <person name="Vaario L.M."/>
            <person name="Yamada A."/>
            <person name="Yan M."/>
            <person name="Wang P."/>
            <person name="Xu J."/>
            <person name="Bruns T."/>
            <person name="Baldrian P."/>
            <person name="Vilgalys R."/>
            <person name="Dunand C."/>
            <person name="Henrissat B."/>
            <person name="Grigoriev I.V."/>
            <person name="Hibbett D."/>
            <person name="Nagy L.G."/>
            <person name="Martin F.M."/>
        </authorList>
    </citation>
    <scope>NUCLEOTIDE SEQUENCE</scope>
    <source>
        <strain evidence="1">UP504</strain>
    </source>
</reference>
<organism evidence="1 2">
    <name type="scientific">Hydnum rufescens UP504</name>
    <dbReference type="NCBI Taxonomy" id="1448309"/>
    <lineage>
        <taxon>Eukaryota</taxon>
        <taxon>Fungi</taxon>
        <taxon>Dikarya</taxon>
        <taxon>Basidiomycota</taxon>
        <taxon>Agaricomycotina</taxon>
        <taxon>Agaricomycetes</taxon>
        <taxon>Cantharellales</taxon>
        <taxon>Hydnaceae</taxon>
        <taxon>Hydnum</taxon>
    </lineage>
</organism>
<keyword evidence="2" id="KW-1185">Reference proteome</keyword>
<name>A0A9P6B2I2_9AGAM</name>
<dbReference type="Proteomes" id="UP000886523">
    <property type="component" value="Unassembled WGS sequence"/>
</dbReference>
<dbReference type="AlphaFoldDB" id="A0A9P6B2I2"/>
<dbReference type="EMBL" id="MU128938">
    <property type="protein sequence ID" value="KAF9516528.1"/>
    <property type="molecule type" value="Genomic_DNA"/>
</dbReference>
<accession>A0A9P6B2I2</accession>
<sequence length="200" mass="22585">MRHSSESSTCLGCIFLAQARLCRAYSSTNGLLLRDSQASPNSLLRAVKPHIRIATVSTNANDTPSPLQNLLTHVLMRKELDAKEDMLPPEYLTPERRLMRMYETLYIMFSYIKSNGDEEAGMHSLHDFEFKPADEGTDTYQAREAVVAIISSIVLNCSRIPLNAPIRSHHTQIFDILGAIVALHDMYIPDRRIWCLKIGP</sequence>